<keyword evidence="6" id="KW-1185">Reference proteome</keyword>
<dbReference type="HOGENOM" id="CLU_045277_11_0_1"/>
<dbReference type="OrthoDB" id="636685at2759"/>
<evidence type="ECO:0000256" key="3">
    <source>
        <dbReference type="SAM" id="MobiDB-lite"/>
    </source>
</evidence>
<dbReference type="SUPFAM" id="SSF47113">
    <property type="entry name" value="Histone-fold"/>
    <property type="match status" value="1"/>
</dbReference>
<dbReference type="AlphaFoldDB" id="A0A066WEP9"/>
<comment type="caution">
    <text evidence="5">The sequence shown here is derived from an EMBL/GenBank/DDBJ whole genome shotgun (WGS) entry which is preliminary data.</text>
</comment>
<dbReference type="PANTHER" id="PTHR10252">
    <property type="entry name" value="HISTONE-LIKE TRANSCRIPTION FACTOR CCAAT-RELATED"/>
    <property type="match status" value="1"/>
</dbReference>
<dbReference type="InterPro" id="IPR009072">
    <property type="entry name" value="Histone-fold"/>
</dbReference>
<dbReference type="FunCoup" id="A0A066WEP9">
    <property type="interactions" value="374"/>
</dbReference>
<dbReference type="GeneID" id="25262062"/>
<feature type="non-terminal residue" evidence="5">
    <location>
        <position position="1"/>
    </location>
</feature>
<dbReference type="OMA" id="FLEYKHI"/>
<dbReference type="InterPro" id="IPR050568">
    <property type="entry name" value="Transcr_DNA_Rep_Reg"/>
</dbReference>
<evidence type="ECO:0000256" key="2">
    <source>
        <dbReference type="ARBA" id="ARBA00023242"/>
    </source>
</evidence>
<dbReference type="CDD" id="cd23645">
    <property type="entry name" value="HFD_Dpb3-like"/>
    <property type="match status" value="1"/>
</dbReference>
<feature type="non-terminal residue" evidence="5">
    <location>
        <position position="130"/>
    </location>
</feature>
<dbReference type="EMBL" id="JMSN01000022">
    <property type="protein sequence ID" value="KDN49230.1"/>
    <property type="molecule type" value="Genomic_DNA"/>
</dbReference>
<evidence type="ECO:0000313" key="6">
    <source>
        <dbReference type="Proteomes" id="UP000027361"/>
    </source>
</evidence>
<proteinExistence type="predicted"/>
<dbReference type="Gene3D" id="1.10.20.10">
    <property type="entry name" value="Histone, subunit A"/>
    <property type="match status" value="1"/>
</dbReference>
<dbReference type="InParanoid" id="A0A066WEP9"/>
<evidence type="ECO:0000256" key="1">
    <source>
        <dbReference type="ARBA" id="ARBA00004123"/>
    </source>
</evidence>
<feature type="region of interest" description="Disordered" evidence="3">
    <location>
        <begin position="107"/>
        <end position="130"/>
    </location>
</feature>
<reference evidence="5 6" key="1">
    <citation type="submission" date="2014-05" db="EMBL/GenBank/DDBJ databases">
        <title>Draft genome sequence of a rare smut relative, Tilletiaria anomala UBC 951.</title>
        <authorList>
            <consortium name="DOE Joint Genome Institute"/>
            <person name="Toome M."/>
            <person name="Kuo A."/>
            <person name="Henrissat B."/>
            <person name="Lipzen A."/>
            <person name="Tritt A."/>
            <person name="Yoshinaga Y."/>
            <person name="Zane M."/>
            <person name="Barry K."/>
            <person name="Grigoriev I.V."/>
            <person name="Spatafora J.W."/>
            <person name="Aimea M.C."/>
        </authorList>
    </citation>
    <scope>NUCLEOTIDE SEQUENCE [LARGE SCALE GENOMIC DNA]</scope>
    <source>
        <strain evidence="5 6">UBC 951</strain>
    </source>
</reference>
<dbReference type="Proteomes" id="UP000027361">
    <property type="component" value="Unassembled WGS sequence"/>
</dbReference>
<accession>A0A066WEP9</accession>
<dbReference type="STRING" id="1037660.A0A066WEP9"/>
<gene>
    <name evidence="5" type="ORF">K437DRAFT_209257</name>
</gene>
<keyword evidence="2" id="KW-0539">Nucleus</keyword>
<organism evidence="5 6">
    <name type="scientific">Tilletiaria anomala (strain ATCC 24038 / CBS 436.72 / UBC 951)</name>
    <dbReference type="NCBI Taxonomy" id="1037660"/>
    <lineage>
        <taxon>Eukaryota</taxon>
        <taxon>Fungi</taxon>
        <taxon>Dikarya</taxon>
        <taxon>Basidiomycota</taxon>
        <taxon>Ustilaginomycotina</taxon>
        <taxon>Exobasidiomycetes</taxon>
        <taxon>Georgefischeriales</taxon>
        <taxon>Tilletiariaceae</taxon>
        <taxon>Tilletiaria</taxon>
    </lineage>
</organism>
<dbReference type="GO" id="GO:0046982">
    <property type="term" value="F:protein heterodimerization activity"/>
    <property type="evidence" value="ECO:0007669"/>
    <property type="project" value="InterPro"/>
</dbReference>
<dbReference type="Pfam" id="PF00808">
    <property type="entry name" value="CBFD_NFYB_HMF"/>
    <property type="match status" value="1"/>
</dbReference>
<feature type="compositionally biased region" description="Basic and acidic residues" evidence="3">
    <location>
        <begin position="121"/>
        <end position="130"/>
    </location>
</feature>
<comment type="subcellular location">
    <subcellularLocation>
        <location evidence="1">Nucleus</location>
    </subcellularLocation>
</comment>
<dbReference type="GO" id="GO:0006261">
    <property type="term" value="P:DNA-templated DNA replication"/>
    <property type="evidence" value="ECO:0007669"/>
    <property type="project" value="TreeGrafter"/>
</dbReference>
<evidence type="ECO:0000259" key="4">
    <source>
        <dbReference type="Pfam" id="PF00808"/>
    </source>
</evidence>
<feature type="domain" description="Transcription factor CBF/NF-Y/archaeal histone" evidence="4">
    <location>
        <begin position="8"/>
        <end position="71"/>
    </location>
</feature>
<sequence>RSTAGTTALPIARVARIIKADQEIDTTSKESVFLIAAATEIFIKHLSDQAYANARLEKRKVVHYKDLQRAIQRDWTLDFLKEIVPMSMPLSAALAKRQFKLEDNLKNDAGVMDSGSDEGQEDGKDDAASE</sequence>
<dbReference type="PANTHER" id="PTHR10252:SF54">
    <property type="entry name" value="CHROMATIN ACCESSIBILITY COMPLEX PROTEIN 1"/>
    <property type="match status" value="1"/>
</dbReference>
<protein>
    <submittedName>
        <fullName evidence="5">Histone-fold-containing protein</fullName>
    </submittedName>
</protein>
<evidence type="ECO:0000313" key="5">
    <source>
        <dbReference type="EMBL" id="KDN49230.1"/>
    </source>
</evidence>
<dbReference type="GO" id="GO:0008623">
    <property type="term" value="C:CHRAC"/>
    <property type="evidence" value="ECO:0007669"/>
    <property type="project" value="TreeGrafter"/>
</dbReference>
<dbReference type="RefSeq" id="XP_013244313.1">
    <property type="nucleotide sequence ID" value="XM_013388859.2"/>
</dbReference>
<name>A0A066WEP9_TILAU</name>
<dbReference type="InterPro" id="IPR003958">
    <property type="entry name" value="CBFA_NFYB_domain"/>
</dbReference>